<keyword evidence="2" id="KW-1185">Reference proteome</keyword>
<name>A0A484AV83_DRONA</name>
<sequence length="58" mass="6320">MPMSSAQLADHNCIALIRILSIQLSCTIDIDIDVDIVIDTMQPHTSSHSPATLMCLLI</sequence>
<evidence type="ECO:0000313" key="1">
    <source>
        <dbReference type="EMBL" id="TDG39521.1"/>
    </source>
</evidence>
<comment type="caution">
    <text evidence="1">The sequence shown here is derived from an EMBL/GenBank/DDBJ whole genome shotgun (WGS) entry which is preliminary data.</text>
</comment>
<dbReference type="EMBL" id="LSRL02000988">
    <property type="protein sequence ID" value="TDG39521.1"/>
    <property type="molecule type" value="Genomic_DNA"/>
</dbReference>
<proteinExistence type="predicted"/>
<protein>
    <submittedName>
        <fullName evidence="1">Uncharacterized protein</fullName>
    </submittedName>
</protein>
<feature type="non-terminal residue" evidence="1">
    <location>
        <position position="58"/>
    </location>
</feature>
<dbReference type="AlphaFoldDB" id="A0A484AV83"/>
<dbReference type="OMA" id="SPATLMC"/>
<gene>
    <name evidence="1" type="ORF">AWZ03_014055</name>
</gene>
<accession>A0A484AV83</accession>
<reference evidence="1 2" key="1">
    <citation type="journal article" date="2019" name="J. Hered.">
        <title>An Improved Genome Assembly for Drosophila navojoa, the Basal Species in the mojavensis Cluster.</title>
        <authorList>
            <person name="Vanderlinde T."/>
            <person name="Dupim E.G."/>
            <person name="Nazario-Yepiz N.O."/>
            <person name="Carvalho A.B."/>
        </authorList>
    </citation>
    <scope>NUCLEOTIDE SEQUENCE [LARGE SCALE GENOMIC DNA]</scope>
    <source>
        <strain evidence="1">Navoj_Jal97</strain>
        <tissue evidence="1">Whole organism</tissue>
    </source>
</reference>
<evidence type="ECO:0000313" key="2">
    <source>
        <dbReference type="Proteomes" id="UP000295192"/>
    </source>
</evidence>
<organism evidence="1 2">
    <name type="scientific">Drosophila navojoa</name>
    <name type="common">Fruit fly</name>
    <dbReference type="NCBI Taxonomy" id="7232"/>
    <lineage>
        <taxon>Eukaryota</taxon>
        <taxon>Metazoa</taxon>
        <taxon>Ecdysozoa</taxon>
        <taxon>Arthropoda</taxon>
        <taxon>Hexapoda</taxon>
        <taxon>Insecta</taxon>
        <taxon>Pterygota</taxon>
        <taxon>Neoptera</taxon>
        <taxon>Endopterygota</taxon>
        <taxon>Diptera</taxon>
        <taxon>Brachycera</taxon>
        <taxon>Muscomorpha</taxon>
        <taxon>Ephydroidea</taxon>
        <taxon>Drosophilidae</taxon>
        <taxon>Drosophila</taxon>
    </lineage>
</organism>
<dbReference type="Proteomes" id="UP000295192">
    <property type="component" value="Unassembled WGS sequence"/>
</dbReference>